<organism evidence="2 3">
    <name type="scientific">Durusdinium trenchii</name>
    <dbReference type="NCBI Taxonomy" id="1381693"/>
    <lineage>
        <taxon>Eukaryota</taxon>
        <taxon>Sar</taxon>
        <taxon>Alveolata</taxon>
        <taxon>Dinophyceae</taxon>
        <taxon>Suessiales</taxon>
        <taxon>Symbiodiniaceae</taxon>
        <taxon>Durusdinium</taxon>
    </lineage>
</organism>
<accession>A0ABP0I6F4</accession>
<reference evidence="2 3" key="1">
    <citation type="submission" date="2024-02" db="EMBL/GenBank/DDBJ databases">
        <authorList>
            <person name="Chen Y."/>
            <person name="Shah S."/>
            <person name="Dougan E. K."/>
            <person name="Thang M."/>
            <person name="Chan C."/>
        </authorList>
    </citation>
    <scope>NUCLEOTIDE SEQUENCE [LARGE SCALE GENOMIC DNA]</scope>
</reference>
<keyword evidence="1" id="KW-1133">Transmembrane helix</keyword>
<evidence type="ECO:0000313" key="3">
    <source>
        <dbReference type="Proteomes" id="UP001642464"/>
    </source>
</evidence>
<keyword evidence="3" id="KW-1185">Reference proteome</keyword>
<feature type="transmembrane region" description="Helical" evidence="1">
    <location>
        <begin position="33"/>
        <end position="54"/>
    </location>
</feature>
<gene>
    <name evidence="2" type="ORF">SCF082_LOCUS5030</name>
</gene>
<protein>
    <submittedName>
        <fullName evidence="2">Uncharacterized protein</fullName>
    </submittedName>
</protein>
<name>A0ABP0I6F4_9DINO</name>
<dbReference type="EMBL" id="CAXAMM010002658">
    <property type="protein sequence ID" value="CAK8996993.1"/>
    <property type="molecule type" value="Genomic_DNA"/>
</dbReference>
<dbReference type="Proteomes" id="UP001642464">
    <property type="component" value="Unassembled WGS sequence"/>
</dbReference>
<evidence type="ECO:0000256" key="1">
    <source>
        <dbReference type="SAM" id="Phobius"/>
    </source>
</evidence>
<proteinExistence type="predicted"/>
<comment type="caution">
    <text evidence="2">The sequence shown here is derived from an EMBL/GenBank/DDBJ whole genome shotgun (WGS) entry which is preliminary data.</text>
</comment>
<keyword evidence="1" id="KW-0472">Membrane</keyword>
<evidence type="ECO:0000313" key="2">
    <source>
        <dbReference type="EMBL" id="CAK8996993.1"/>
    </source>
</evidence>
<sequence>MAWIKLFTDLASGPPGQSFPTKNSFGPSTMYGAWFRLFAVACMCQPASLASFIWQALLKRAASGYAEALGADHPETQRLRRQDFWVVPGSPDHSAFFGLGAS</sequence>
<keyword evidence="1" id="KW-0812">Transmembrane</keyword>